<dbReference type="InterPro" id="IPR008271">
    <property type="entry name" value="Ser/Thr_kinase_AS"/>
</dbReference>
<keyword evidence="3" id="KW-0808">Transferase</keyword>
<feature type="region of interest" description="Disordered" evidence="9">
    <location>
        <begin position="284"/>
        <end position="373"/>
    </location>
</feature>
<feature type="region of interest" description="Disordered" evidence="9">
    <location>
        <begin position="648"/>
        <end position="668"/>
    </location>
</feature>
<keyword evidence="14" id="KW-1185">Reference proteome</keyword>
<feature type="domain" description="PASTA" evidence="12">
    <location>
        <begin position="538"/>
        <end position="604"/>
    </location>
</feature>
<feature type="domain" description="PASTA" evidence="12">
    <location>
        <begin position="605"/>
        <end position="668"/>
    </location>
</feature>
<evidence type="ECO:0000313" key="13">
    <source>
        <dbReference type="EMBL" id="MDF8265801.1"/>
    </source>
</evidence>
<evidence type="ECO:0000256" key="2">
    <source>
        <dbReference type="ARBA" id="ARBA00022527"/>
    </source>
</evidence>
<dbReference type="SMART" id="SM00220">
    <property type="entry name" value="S_TKc"/>
    <property type="match status" value="1"/>
</dbReference>
<feature type="compositionally biased region" description="Low complexity" evidence="9">
    <location>
        <begin position="321"/>
        <end position="330"/>
    </location>
</feature>
<comment type="catalytic activity">
    <reaction evidence="7">
        <text>L-threonyl-[protein] + ATP = O-phospho-L-threonyl-[protein] + ADP + H(+)</text>
        <dbReference type="Rhea" id="RHEA:46608"/>
        <dbReference type="Rhea" id="RHEA-COMP:11060"/>
        <dbReference type="Rhea" id="RHEA-COMP:11605"/>
        <dbReference type="ChEBI" id="CHEBI:15378"/>
        <dbReference type="ChEBI" id="CHEBI:30013"/>
        <dbReference type="ChEBI" id="CHEBI:30616"/>
        <dbReference type="ChEBI" id="CHEBI:61977"/>
        <dbReference type="ChEBI" id="CHEBI:456216"/>
        <dbReference type="EC" id="2.7.11.1"/>
    </reaction>
</comment>
<dbReference type="EC" id="2.7.11.1" evidence="1"/>
<evidence type="ECO:0000256" key="9">
    <source>
        <dbReference type="SAM" id="MobiDB-lite"/>
    </source>
</evidence>
<evidence type="ECO:0000256" key="6">
    <source>
        <dbReference type="ARBA" id="ARBA00022840"/>
    </source>
</evidence>
<evidence type="ECO:0000256" key="7">
    <source>
        <dbReference type="ARBA" id="ARBA00047899"/>
    </source>
</evidence>
<keyword evidence="10" id="KW-1133">Transmembrane helix</keyword>
<dbReference type="Gene3D" id="1.10.510.10">
    <property type="entry name" value="Transferase(Phosphotransferase) domain 1"/>
    <property type="match status" value="1"/>
</dbReference>
<organism evidence="13 14">
    <name type="scientific">Luteipulveratus flavus</name>
    <dbReference type="NCBI Taxonomy" id="3031728"/>
    <lineage>
        <taxon>Bacteria</taxon>
        <taxon>Bacillati</taxon>
        <taxon>Actinomycetota</taxon>
        <taxon>Actinomycetes</taxon>
        <taxon>Micrococcales</taxon>
        <taxon>Dermacoccaceae</taxon>
        <taxon>Luteipulveratus</taxon>
    </lineage>
</organism>
<dbReference type="RefSeq" id="WP_277193082.1">
    <property type="nucleotide sequence ID" value="NZ_JAROAV010000043.1"/>
</dbReference>
<dbReference type="Pfam" id="PF03793">
    <property type="entry name" value="PASTA"/>
    <property type="match status" value="4"/>
</dbReference>
<evidence type="ECO:0000256" key="4">
    <source>
        <dbReference type="ARBA" id="ARBA00022741"/>
    </source>
</evidence>
<evidence type="ECO:0000256" key="10">
    <source>
        <dbReference type="SAM" id="Phobius"/>
    </source>
</evidence>
<protein>
    <recommendedName>
        <fullName evidence="1">non-specific serine/threonine protein kinase</fullName>
        <ecNumber evidence="1">2.7.11.1</ecNumber>
    </recommendedName>
</protein>
<name>A0ABT6CA75_9MICO</name>
<keyword evidence="2" id="KW-0723">Serine/threonine-protein kinase</keyword>
<evidence type="ECO:0000259" key="12">
    <source>
        <dbReference type="PROSITE" id="PS51178"/>
    </source>
</evidence>
<dbReference type="PROSITE" id="PS51178">
    <property type="entry name" value="PASTA"/>
    <property type="match status" value="3"/>
</dbReference>
<dbReference type="Pfam" id="PF00069">
    <property type="entry name" value="Pkinase"/>
    <property type="match status" value="1"/>
</dbReference>
<keyword evidence="5 13" id="KW-0418">Kinase</keyword>
<evidence type="ECO:0000256" key="5">
    <source>
        <dbReference type="ARBA" id="ARBA00022777"/>
    </source>
</evidence>
<dbReference type="Proteomes" id="UP001528912">
    <property type="component" value="Unassembled WGS sequence"/>
</dbReference>
<gene>
    <name evidence="13" type="primary">pknB</name>
    <name evidence="13" type="ORF">P4R38_16260</name>
</gene>
<dbReference type="CDD" id="cd06577">
    <property type="entry name" value="PASTA_pknB"/>
    <property type="match status" value="4"/>
</dbReference>
<dbReference type="PANTHER" id="PTHR43289">
    <property type="entry name" value="MITOGEN-ACTIVATED PROTEIN KINASE KINASE KINASE 20-RELATED"/>
    <property type="match status" value="1"/>
</dbReference>
<dbReference type="GO" id="GO:0016301">
    <property type="term" value="F:kinase activity"/>
    <property type="evidence" value="ECO:0007669"/>
    <property type="project" value="UniProtKB-KW"/>
</dbReference>
<proteinExistence type="predicted"/>
<evidence type="ECO:0000313" key="14">
    <source>
        <dbReference type="Proteomes" id="UP001528912"/>
    </source>
</evidence>
<feature type="domain" description="PASTA" evidence="12">
    <location>
        <begin position="470"/>
        <end position="537"/>
    </location>
</feature>
<comment type="catalytic activity">
    <reaction evidence="8">
        <text>L-seryl-[protein] + ATP = O-phospho-L-seryl-[protein] + ADP + H(+)</text>
        <dbReference type="Rhea" id="RHEA:17989"/>
        <dbReference type="Rhea" id="RHEA-COMP:9863"/>
        <dbReference type="Rhea" id="RHEA-COMP:11604"/>
        <dbReference type="ChEBI" id="CHEBI:15378"/>
        <dbReference type="ChEBI" id="CHEBI:29999"/>
        <dbReference type="ChEBI" id="CHEBI:30616"/>
        <dbReference type="ChEBI" id="CHEBI:83421"/>
        <dbReference type="ChEBI" id="CHEBI:456216"/>
        <dbReference type="EC" id="2.7.11.1"/>
    </reaction>
</comment>
<keyword evidence="6" id="KW-0067">ATP-binding</keyword>
<dbReference type="InterPro" id="IPR005543">
    <property type="entry name" value="PASTA_dom"/>
</dbReference>
<sequence length="668" mass="70221">MSKVASSSLVGRVIDGRYRVVSHHADGGMASVFVAVDERLDREIALKVMRADLSRDEAFVARFRREARSAARLSHPHVVSVYDQGQDGTYVFLVMELVRGRTLRDVIRADAPLTARAALDIFEVVLRALAAAHGAGLIHRDVKPENVLISEDGSVKVADFGLARAVTTDTLTTNSDVLLGTAAYLSPEQVEHGTVDQRSDVYSAGLVLFEMLTGEKAYAGDSPIHVAYQHVHGAVPRPSDAVAGIPTELDDLVALASAKDPTDRPENAAAMLQEVHRTRARLDDDTLDGRPEPASPPAQAGTVTPTRAIRRTGATDPLRRPPVGAGPARPHTGPDRRVATARTGGPPRGMKPVRAVGPGGPRPGGARRAGSPDRRTGWWIAAAVAVLVAITGSGAAWWFTAGPGGARTVPNVVGVGRGSAVRTIDEAGLPVQVREVFSETVARDSVVRTVPGAGADQRRSEAVVVEVSKGPERYLVPTLPGVSQAAAEQRLTSARLARGTVTQAYSETVASGLVVSSRPGTGAELRKGAKVDLVVSKGREPITVPVVTDQPQASAATTITDAGLTVSLAPQEFSDTVPQGNVIRQSPGSGTLFRGGQVQLVVSKGPQMVTVPRVVDQSTGQARRTLQDAGLKVKVKRLFGGLFDTVRDQDPAPGTSVPRGTEVTISVV</sequence>
<dbReference type="SUPFAM" id="SSF56112">
    <property type="entry name" value="Protein kinase-like (PK-like)"/>
    <property type="match status" value="1"/>
</dbReference>
<accession>A0ABT6CA75</accession>
<dbReference type="CDD" id="cd14014">
    <property type="entry name" value="STKc_PknB_like"/>
    <property type="match status" value="1"/>
</dbReference>
<dbReference type="PANTHER" id="PTHR43289:SF34">
    <property type="entry name" value="SERINE_THREONINE-PROTEIN KINASE YBDM-RELATED"/>
    <property type="match status" value="1"/>
</dbReference>
<feature type="transmembrane region" description="Helical" evidence="10">
    <location>
        <begin position="377"/>
        <end position="399"/>
    </location>
</feature>
<evidence type="ECO:0000259" key="11">
    <source>
        <dbReference type="PROSITE" id="PS50011"/>
    </source>
</evidence>
<evidence type="ECO:0000256" key="8">
    <source>
        <dbReference type="ARBA" id="ARBA00048679"/>
    </source>
</evidence>
<evidence type="ECO:0000256" key="1">
    <source>
        <dbReference type="ARBA" id="ARBA00012513"/>
    </source>
</evidence>
<keyword evidence="10" id="KW-0472">Membrane</keyword>
<dbReference type="EMBL" id="JAROAV010000043">
    <property type="protein sequence ID" value="MDF8265801.1"/>
    <property type="molecule type" value="Genomic_DNA"/>
</dbReference>
<dbReference type="Gene3D" id="3.30.200.20">
    <property type="entry name" value="Phosphorylase Kinase, domain 1"/>
    <property type="match status" value="1"/>
</dbReference>
<dbReference type="InterPro" id="IPR011009">
    <property type="entry name" value="Kinase-like_dom_sf"/>
</dbReference>
<dbReference type="InterPro" id="IPR000719">
    <property type="entry name" value="Prot_kinase_dom"/>
</dbReference>
<keyword evidence="10" id="KW-0812">Transmembrane</keyword>
<evidence type="ECO:0000256" key="3">
    <source>
        <dbReference type="ARBA" id="ARBA00022679"/>
    </source>
</evidence>
<reference evidence="13 14" key="1">
    <citation type="submission" date="2023-03" db="EMBL/GenBank/DDBJ databases">
        <title>YIM 133296 draft genome.</title>
        <authorList>
            <person name="Xiong L."/>
        </authorList>
    </citation>
    <scope>NUCLEOTIDE SEQUENCE [LARGE SCALE GENOMIC DNA]</scope>
    <source>
        <strain evidence="13 14">YIM 133296</strain>
    </source>
</reference>
<dbReference type="Gene3D" id="3.30.10.20">
    <property type="match status" value="4"/>
</dbReference>
<dbReference type="PROSITE" id="PS00108">
    <property type="entry name" value="PROTEIN_KINASE_ST"/>
    <property type="match status" value="1"/>
</dbReference>
<dbReference type="NCBIfam" id="NF033483">
    <property type="entry name" value="PknB_PASTA_kin"/>
    <property type="match status" value="1"/>
</dbReference>
<comment type="caution">
    <text evidence="13">The sequence shown here is derived from an EMBL/GenBank/DDBJ whole genome shotgun (WGS) entry which is preliminary data.</text>
</comment>
<dbReference type="SMART" id="SM00740">
    <property type="entry name" value="PASTA"/>
    <property type="match status" value="4"/>
</dbReference>
<feature type="domain" description="Protein kinase" evidence="11">
    <location>
        <begin position="18"/>
        <end position="279"/>
    </location>
</feature>
<dbReference type="PROSITE" id="PS50011">
    <property type="entry name" value="PROTEIN_KINASE_DOM"/>
    <property type="match status" value="1"/>
</dbReference>
<keyword evidence="4" id="KW-0547">Nucleotide-binding</keyword>